<feature type="transmembrane region" description="Helical" evidence="1">
    <location>
        <begin position="337"/>
        <end position="356"/>
    </location>
</feature>
<feature type="transmembrane region" description="Helical" evidence="1">
    <location>
        <begin position="308"/>
        <end position="328"/>
    </location>
</feature>
<dbReference type="AlphaFoldDB" id="A0A238XPG9"/>
<evidence type="ECO:0000313" key="3">
    <source>
        <dbReference type="Proteomes" id="UP000198348"/>
    </source>
</evidence>
<keyword evidence="1" id="KW-1133">Transmembrane helix</keyword>
<dbReference type="Proteomes" id="UP000198348">
    <property type="component" value="Unassembled WGS sequence"/>
</dbReference>
<keyword evidence="1" id="KW-0472">Membrane</keyword>
<evidence type="ECO:0000313" key="2">
    <source>
        <dbReference type="EMBL" id="SNR60343.1"/>
    </source>
</evidence>
<keyword evidence="1" id="KW-0812">Transmembrane</keyword>
<feature type="transmembrane region" description="Helical" evidence="1">
    <location>
        <begin position="649"/>
        <end position="668"/>
    </location>
</feature>
<dbReference type="GO" id="GO:0005886">
    <property type="term" value="C:plasma membrane"/>
    <property type="evidence" value="ECO:0007669"/>
    <property type="project" value="TreeGrafter"/>
</dbReference>
<sequence>MAVVALVLLVSGTGLAGLLRFQVDTDAKSFLPAGDPSVEALEEHARSFGGEPIVVILESGNARELLLDQERIGALLGLEGQLSELPNAAAVYGPATVLNQTAVSAQQMLARIAGRRDVIRVEAEEEARSEGLGAEEAGERADRAVADFEARYGSLLLKGLPAGLPTLHNAQFVDNVVYNDSGEPRSQWRFVVPGADNLAVSIRPRENLDQGSTQELVSRVRSAVEDSDLEFSDVTVTGTPAVTAGVAHQVTRELPLLGGLAVVLLLGRFLLVPTQSGWMRRLWPLAAGLIGTAATLSIFGWLGISMSFGAIALLPLLLGVGTSFPLYLQTRTSRRRVLVTACATAAAFASLLLSPLPFVRELGMALSAGVLLTALTGLAVGPQHDGSTVDRAGDEPALSRASSLRKWRKWSVLAGVLALAGGGWATLPGASIEADPRELAKGVPAIEDAQHAEQVLGSSGELNVVLRGPDVLSTEALDWSRKAESELLAAHGDSISPILTVSGLFQFLGASPTADEIRAGMEIVPQYLTSAVVRGDGKKSVMNFGIKIQDLGQQGELLADMRETLPPPPQDYTVELVGLPVAADRAYTLLSENRYISNTAGIAAAGVVLLVGLRRRVDGLRGVLAATIATGWALGALSVTGIALTPLTVMLGAIAAVSACEFTVLLAAGRRLASSRTRRLVTWAAVTSAVGFLALVPSSLWLLREYGLVLTATVLLSYVAASAVVRLLPVSVDRGRATTVPALAHKEVSA</sequence>
<name>A0A238XPG9_9PSEU</name>
<proteinExistence type="predicted"/>
<dbReference type="EMBL" id="FZNW01000011">
    <property type="protein sequence ID" value="SNR60343.1"/>
    <property type="molecule type" value="Genomic_DNA"/>
</dbReference>
<feature type="transmembrane region" description="Helical" evidence="1">
    <location>
        <begin position="254"/>
        <end position="271"/>
    </location>
</feature>
<feature type="transmembrane region" description="Helical" evidence="1">
    <location>
        <begin position="620"/>
        <end position="643"/>
    </location>
</feature>
<evidence type="ECO:0000256" key="1">
    <source>
        <dbReference type="SAM" id="Phobius"/>
    </source>
</evidence>
<dbReference type="Gene3D" id="1.20.1640.10">
    <property type="entry name" value="Multidrug efflux transporter AcrB transmembrane domain"/>
    <property type="match status" value="1"/>
</dbReference>
<organism evidence="2 3">
    <name type="scientific">Haloechinothrix alba</name>
    <dbReference type="NCBI Taxonomy" id="664784"/>
    <lineage>
        <taxon>Bacteria</taxon>
        <taxon>Bacillati</taxon>
        <taxon>Actinomycetota</taxon>
        <taxon>Actinomycetes</taxon>
        <taxon>Pseudonocardiales</taxon>
        <taxon>Pseudonocardiaceae</taxon>
        <taxon>Haloechinothrix</taxon>
    </lineage>
</organism>
<feature type="transmembrane region" description="Helical" evidence="1">
    <location>
        <begin position="283"/>
        <end position="302"/>
    </location>
</feature>
<reference evidence="2 3" key="1">
    <citation type="submission" date="2017-06" db="EMBL/GenBank/DDBJ databases">
        <authorList>
            <person name="Kim H.J."/>
            <person name="Triplett B.A."/>
        </authorList>
    </citation>
    <scope>NUCLEOTIDE SEQUENCE [LARGE SCALE GENOMIC DNA]</scope>
    <source>
        <strain evidence="2 3">DSM 45207</strain>
    </source>
</reference>
<keyword evidence="3" id="KW-1185">Reference proteome</keyword>
<feature type="transmembrane region" description="Helical" evidence="1">
    <location>
        <begin position="708"/>
        <end position="728"/>
    </location>
</feature>
<protein>
    <submittedName>
        <fullName evidence="2">Uncharacterized protein</fullName>
    </submittedName>
</protein>
<feature type="transmembrane region" description="Helical" evidence="1">
    <location>
        <begin position="595"/>
        <end position="613"/>
    </location>
</feature>
<dbReference type="SUPFAM" id="SSF82866">
    <property type="entry name" value="Multidrug efflux transporter AcrB transmembrane domain"/>
    <property type="match status" value="2"/>
</dbReference>
<accession>A0A238XPG9</accession>
<gene>
    <name evidence="2" type="ORF">SAMN06265360_111147</name>
</gene>
<feature type="transmembrane region" description="Helical" evidence="1">
    <location>
        <begin position="410"/>
        <end position="427"/>
    </location>
</feature>
<dbReference type="PANTHER" id="PTHR33406">
    <property type="entry name" value="MEMBRANE PROTEIN MJ1562-RELATED"/>
    <property type="match status" value="1"/>
</dbReference>
<dbReference type="InterPro" id="IPR050545">
    <property type="entry name" value="Mycobact_MmpL"/>
</dbReference>
<feature type="transmembrane region" description="Helical" evidence="1">
    <location>
        <begin position="362"/>
        <end position="381"/>
    </location>
</feature>
<feature type="transmembrane region" description="Helical" evidence="1">
    <location>
        <begin position="680"/>
        <end position="702"/>
    </location>
</feature>
<dbReference type="PANTHER" id="PTHR33406:SF13">
    <property type="entry name" value="MEMBRANE PROTEIN YDFJ"/>
    <property type="match status" value="1"/>
</dbReference>